<dbReference type="InterPro" id="IPR013328">
    <property type="entry name" value="6PGD_dom2"/>
</dbReference>
<evidence type="ECO:0000259" key="14">
    <source>
        <dbReference type="Pfam" id="PF02737"/>
    </source>
</evidence>
<evidence type="ECO:0000256" key="4">
    <source>
        <dbReference type="ARBA" id="ARBA00011738"/>
    </source>
</evidence>
<feature type="binding site" evidence="12">
    <location>
        <begin position="12"/>
        <end position="17"/>
    </location>
    <ligand>
        <name>NAD(+)</name>
        <dbReference type="ChEBI" id="CHEBI:57540"/>
    </ligand>
</feature>
<proteinExistence type="inferred from homology"/>
<feature type="site" description="Important for catalytic activity" evidence="11">
    <location>
        <position position="152"/>
    </location>
</feature>
<sequence length="332" mass="37693">MKLTDGIVAIAGAGRMGRGIALTFAYQGYEVYLMDIKKREKNEFEQLYIQSFEEIKNQLNILVYGNVVPQESVNRVLDRVKICRDDDETLEWEKIDIFFEAVPEVKEIKQEVFQRFCSKIPKKTPIASTTSTFLVDDLAEFVTNNERFMNSHWLNPAHLIPLVEVSAGSNTSEQAIQKMFTLLESIGKTPVRCAPSPGFIVPRIQALAMNEAARLIEDGVASANDVDKAIRNGFGIRFAVMGLLEFIDWGGADTLFHASNYLKSELQSDRFAPPMIIEEKMKNGEIGMKVKKGFYEFDGKDIDNYQLQTLTKFVDLLQHLGFLTVQEKDRVR</sequence>
<dbReference type="GO" id="GO:0050104">
    <property type="term" value="F:L-gulonate 3-dehydrogenase activity"/>
    <property type="evidence" value="ECO:0007669"/>
    <property type="project" value="UniProtKB-EC"/>
</dbReference>
<dbReference type="InterPro" id="IPR006108">
    <property type="entry name" value="3HC_DH_C"/>
</dbReference>
<feature type="binding site" evidence="12">
    <location>
        <position position="289"/>
    </location>
    <ligand>
        <name>NAD(+)</name>
        <dbReference type="ChEBI" id="CHEBI:57540"/>
    </ligand>
</feature>
<dbReference type="GO" id="GO:0005737">
    <property type="term" value="C:cytoplasm"/>
    <property type="evidence" value="ECO:0007669"/>
    <property type="project" value="UniProtKB-SubCell"/>
</dbReference>
<evidence type="ECO:0000256" key="7">
    <source>
        <dbReference type="ARBA" id="ARBA00023002"/>
    </source>
</evidence>
<dbReference type="EMBL" id="FUYJ01000002">
    <property type="protein sequence ID" value="SKA94552.1"/>
    <property type="molecule type" value="Genomic_DNA"/>
</dbReference>
<keyword evidence="5" id="KW-0963">Cytoplasm</keyword>
<dbReference type="PANTHER" id="PTHR48075">
    <property type="entry name" value="3-HYDROXYACYL-COA DEHYDROGENASE FAMILY PROTEIN"/>
    <property type="match status" value="1"/>
</dbReference>
<dbReference type="SUPFAM" id="SSF48179">
    <property type="entry name" value="6-phosphogluconate dehydrogenase C-terminal domain-like"/>
    <property type="match status" value="1"/>
</dbReference>
<evidence type="ECO:0000256" key="10">
    <source>
        <dbReference type="ARBA" id="ARBA00042709"/>
    </source>
</evidence>
<dbReference type="EC" id="1.1.1.45" evidence="9"/>
<accession>A0A1T4XYA2</accession>
<evidence type="ECO:0000256" key="1">
    <source>
        <dbReference type="ARBA" id="ARBA00004496"/>
    </source>
</evidence>
<dbReference type="AlphaFoldDB" id="A0A1T4XYA2"/>
<dbReference type="InterPro" id="IPR008927">
    <property type="entry name" value="6-PGluconate_DH-like_C_sf"/>
</dbReference>
<feature type="binding site" evidence="12">
    <location>
        <position position="109"/>
    </location>
    <ligand>
        <name>NAD(+)</name>
        <dbReference type="ChEBI" id="CHEBI:57540"/>
    </ligand>
</feature>
<evidence type="ECO:0000256" key="3">
    <source>
        <dbReference type="ARBA" id="ARBA00009463"/>
    </source>
</evidence>
<evidence type="ECO:0000256" key="11">
    <source>
        <dbReference type="PIRSR" id="PIRSR000105-1"/>
    </source>
</evidence>
<keyword evidence="7" id="KW-0560">Oxidoreductase</keyword>
<comment type="subcellular location">
    <subcellularLocation>
        <location evidence="1">Cytoplasm</location>
    </subcellularLocation>
</comment>
<dbReference type="NCBIfam" id="NF006125">
    <property type="entry name" value="PRK08269.1"/>
    <property type="match status" value="1"/>
</dbReference>
<evidence type="ECO:0000256" key="8">
    <source>
        <dbReference type="ARBA" id="ARBA00023027"/>
    </source>
</evidence>
<dbReference type="InterPro" id="IPR006176">
    <property type="entry name" value="3-OHacyl-CoA_DH_NAD-bd"/>
</dbReference>
<keyword evidence="6" id="KW-0597">Phosphoprotein</keyword>
<dbReference type="PANTHER" id="PTHR48075:SF1">
    <property type="entry name" value="LAMBDA-CRYSTALLIN HOMOLOG"/>
    <property type="match status" value="1"/>
</dbReference>
<organism evidence="15 16">
    <name type="scientific">Sporosarcina newyorkensis</name>
    <dbReference type="NCBI Taxonomy" id="759851"/>
    <lineage>
        <taxon>Bacteria</taxon>
        <taxon>Bacillati</taxon>
        <taxon>Bacillota</taxon>
        <taxon>Bacilli</taxon>
        <taxon>Bacillales</taxon>
        <taxon>Caryophanaceae</taxon>
        <taxon>Sporosarcina</taxon>
    </lineage>
</organism>
<gene>
    <name evidence="15" type="ORF">SAMN04244570_1437</name>
</gene>
<feature type="domain" description="3-hydroxyacyl-CoA dehydrogenase NAD binding" evidence="14">
    <location>
        <begin position="8"/>
        <end position="193"/>
    </location>
</feature>
<dbReference type="InterPro" id="IPR036291">
    <property type="entry name" value="NAD(P)-bd_dom_sf"/>
</dbReference>
<protein>
    <recommendedName>
        <fullName evidence="10">L-gulonate 3-dehydrogenase</fullName>
        <ecNumber evidence="9">1.1.1.45</ecNumber>
    </recommendedName>
    <alternativeName>
        <fullName evidence="10">L-gulonate 3-dehydrogenase</fullName>
    </alternativeName>
</protein>
<evidence type="ECO:0000256" key="9">
    <source>
        <dbReference type="ARBA" id="ARBA00038962"/>
    </source>
</evidence>
<comment type="similarity">
    <text evidence="3">Belongs to the 3-hydroxyacyl-CoA dehydrogenase family.</text>
</comment>
<reference evidence="16" key="1">
    <citation type="submission" date="2017-02" db="EMBL/GenBank/DDBJ databases">
        <authorList>
            <person name="Varghese N."/>
            <person name="Submissions S."/>
        </authorList>
    </citation>
    <scope>NUCLEOTIDE SEQUENCE [LARGE SCALE GENOMIC DNA]</scope>
    <source>
        <strain evidence="16">DSM 23966</strain>
    </source>
</reference>
<feature type="binding site" evidence="12">
    <location>
        <position position="155"/>
    </location>
    <ligand>
        <name>NAD(+)</name>
        <dbReference type="ChEBI" id="CHEBI:57540"/>
    </ligand>
</feature>
<dbReference type="Gene3D" id="3.40.50.720">
    <property type="entry name" value="NAD(P)-binding Rossmann-like Domain"/>
    <property type="match status" value="1"/>
</dbReference>
<evidence type="ECO:0000256" key="12">
    <source>
        <dbReference type="PIRSR" id="PIRSR000105-2"/>
    </source>
</evidence>
<evidence type="ECO:0000256" key="5">
    <source>
        <dbReference type="ARBA" id="ARBA00022490"/>
    </source>
</evidence>
<keyword evidence="16" id="KW-1185">Reference proteome</keyword>
<feature type="binding site" evidence="12">
    <location>
        <position position="104"/>
    </location>
    <ligand>
        <name>NAD(+)</name>
        <dbReference type="ChEBI" id="CHEBI:57540"/>
    </ligand>
</feature>
<dbReference type="Proteomes" id="UP000190042">
    <property type="component" value="Unassembled WGS sequence"/>
</dbReference>
<feature type="binding site" evidence="12">
    <location>
        <position position="131"/>
    </location>
    <ligand>
        <name>NAD(+)</name>
        <dbReference type="ChEBI" id="CHEBI:57540"/>
    </ligand>
</feature>
<dbReference type="Gene3D" id="1.10.1040.10">
    <property type="entry name" value="N-(1-d-carboxylethyl)-l-norvaline Dehydrogenase, domain 2"/>
    <property type="match status" value="1"/>
</dbReference>
<dbReference type="SUPFAM" id="SSF51735">
    <property type="entry name" value="NAD(P)-binding Rossmann-fold domains"/>
    <property type="match status" value="1"/>
</dbReference>
<dbReference type="Pfam" id="PF00725">
    <property type="entry name" value="3HCDH"/>
    <property type="match status" value="1"/>
</dbReference>
<evidence type="ECO:0000313" key="16">
    <source>
        <dbReference type="Proteomes" id="UP000190042"/>
    </source>
</evidence>
<dbReference type="InterPro" id="IPR022694">
    <property type="entry name" value="3-OHacyl-CoA_DH"/>
</dbReference>
<feature type="domain" description="3-hydroxyacyl-CoA dehydrogenase C-terminal" evidence="13">
    <location>
        <begin position="198"/>
        <end position="296"/>
    </location>
</feature>
<dbReference type="RefSeq" id="WP_078817091.1">
    <property type="nucleotide sequence ID" value="NZ_FUYJ01000002.1"/>
</dbReference>
<dbReference type="Pfam" id="PF02737">
    <property type="entry name" value="3HCDH_N"/>
    <property type="match status" value="1"/>
</dbReference>
<evidence type="ECO:0000259" key="13">
    <source>
        <dbReference type="Pfam" id="PF00725"/>
    </source>
</evidence>
<name>A0A1T4XYA2_9BACL</name>
<evidence type="ECO:0000313" key="15">
    <source>
        <dbReference type="EMBL" id="SKA94552.1"/>
    </source>
</evidence>
<comment type="pathway">
    <text evidence="2">Lipid metabolism; butanoate metabolism.</text>
</comment>
<feature type="binding site" evidence="12">
    <location>
        <position position="35"/>
    </location>
    <ligand>
        <name>NAD(+)</name>
        <dbReference type="ChEBI" id="CHEBI:57540"/>
    </ligand>
</feature>
<evidence type="ECO:0000256" key="6">
    <source>
        <dbReference type="ARBA" id="ARBA00022553"/>
    </source>
</evidence>
<evidence type="ECO:0000256" key="2">
    <source>
        <dbReference type="ARBA" id="ARBA00005086"/>
    </source>
</evidence>
<comment type="subunit">
    <text evidence="4">Homodimer.</text>
</comment>
<keyword evidence="8 12" id="KW-0520">NAD</keyword>
<dbReference type="GO" id="GO:0070403">
    <property type="term" value="F:NAD+ binding"/>
    <property type="evidence" value="ECO:0007669"/>
    <property type="project" value="InterPro"/>
</dbReference>
<dbReference type="GO" id="GO:0006631">
    <property type="term" value="P:fatty acid metabolic process"/>
    <property type="evidence" value="ECO:0007669"/>
    <property type="project" value="InterPro"/>
</dbReference>
<dbReference type="PIRSF" id="PIRSF000105">
    <property type="entry name" value="HCDH"/>
    <property type="match status" value="1"/>
</dbReference>